<protein>
    <submittedName>
        <fullName evidence="1">Uncharacterized protein</fullName>
    </submittedName>
</protein>
<dbReference type="EMBL" id="BK014910">
    <property type="protein sequence ID" value="DAD81939.1"/>
    <property type="molecule type" value="Genomic_DNA"/>
</dbReference>
<sequence length="207" mass="24748">MVRIYKVWMDERCPEGEEITSIDAETLAERLWTEDDIPEEWFVESVNDIYEPVELGLYHWTPAEVLKKMNPEAWEKDYEDFIRMQIDERQADALEALKKMQPGDQIQENGFTIRCEELEKRTLMETLVDAGYPADQFDHHESDLYVYAYINGLFTREIIVKWFRDCGYNPALFIQYFEDQVTGKGMWDVAFQYTPWWVEHCGKEKNQ</sequence>
<evidence type="ECO:0000313" key="1">
    <source>
        <dbReference type="EMBL" id="DAD81939.1"/>
    </source>
</evidence>
<accession>A0A8S5MJ67</accession>
<name>A0A8S5MJ67_9CAUD</name>
<reference evidence="1" key="1">
    <citation type="journal article" date="2021" name="Proc. Natl. Acad. Sci. U.S.A.">
        <title>A Catalog of Tens of Thousands of Viruses from Human Metagenomes Reveals Hidden Associations with Chronic Diseases.</title>
        <authorList>
            <person name="Tisza M.J."/>
            <person name="Buck C.B."/>
        </authorList>
    </citation>
    <scope>NUCLEOTIDE SEQUENCE</scope>
    <source>
        <strain evidence="1">CtAvK3</strain>
    </source>
</reference>
<proteinExistence type="predicted"/>
<organism evidence="1">
    <name type="scientific">Siphoviridae sp. ctAvK3</name>
    <dbReference type="NCBI Taxonomy" id="2826184"/>
    <lineage>
        <taxon>Viruses</taxon>
        <taxon>Duplodnaviria</taxon>
        <taxon>Heunggongvirae</taxon>
        <taxon>Uroviricota</taxon>
        <taxon>Caudoviricetes</taxon>
    </lineage>
</organism>